<dbReference type="OrthoDB" id="298084at2759"/>
<organism evidence="2 3">
    <name type="scientific">Dentiscutata erythropus</name>
    <dbReference type="NCBI Taxonomy" id="1348616"/>
    <lineage>
        <taxon>Eukaryota</taxon>
        <taxon>Fungi</taxon>
        <taxon>Fungi incertae sedis</taxon>
        <taxon>Mucoromycota</taxon>
        <taxon>Glomeromycotina</taxon>
        <taxon>Glomeromycetes</taxon>
        <taxon>Diversisporales</taxon>
        <taxon>Gigasporaceae</taxon>
        <taxon>Dentiscutata</taxon>
    </lineage>
</organism>
<dbReference type="AlphaFoldDB" id="A0A9N9EFG5"/>
<dbReference type="InterPro" id="IPR006571">
    <property type="entry name" value="TLDc_dom"/>
</dbReference>
<sequence>MCIDAYLDMLRQYFDKNIEILLKKDLLLILNFIENHNYMQETVVKTILNKPKLFFSADKFQNIPIQHLKLVISKSNLNLEELQILKKWIDREETTNYRYKFNLLFRKNLRDKKFQARQFHSNCDNKGATIIIGKLKNDSFIRGYNPLDWSINNNYYNVSDSHFHFHECLYKETEDSFIFSSKDKNIILDRVKSLWDAIYYKKNDGPSFGTSELFIQNNQNCWSYDYHHYEGIGLKKGIYELDLFEAFQ</sequence>
<keyword evidence="3" id="KW-1185">Reference proteome</keyword>
<dbReference type="Proteomes" id="UP000789405">
    <property type="component" value="Unassembled WGS sequence"/>
</dbReference>
<name>A0A9N9EFG5_9GLOM</name>
<protein>
    <submittedName>
        <fullName evidence="2">22095_t:CDS:1</fullName>
    </submittedName>
</protein>
<evidence type="ECO:0000313" key="3">
    <source>
        <dbReference type="Proteomes" id="UP000789405"/>
    </source>
</evidence>
<feature type="domain" description="TLDc" evidence="1">
    <location>
        <begin position="77"/>
        <end position="218"/>
    </location>
</feature>
<proteinExistence type="predicted"/>
<evidence type="ECO:0000259" key="1">
    <source>
        <dbReference type="Pfam" id="PF07534"/>
    </source>
</evidence>
<feature type="non-terminal residue" evidence="2">
    <location>
        <position position="1"/>
    </location>
</feature>
<accession>A0A9N9EFG5</accession>
<dbReference type="Pfam" id="PF07534">
    <property type="entry name" value="TLD"/>
    <property type="match status" value="1"/>
</dbReference>
<dbReference type="EMBL" id="CAJVPY010007176">
    <property type="protein sequence ID" value="CAG8676306.1"/>
    <property type="molecule type" value="Genomic_DNA"/>
</dbReference>
<gene>
    <name evidence="2" type="ORF">DERYTH_LOCUS11532</name>
</gene>
<reference evidence="2" key="1">
    <citation type="submission" date="2021-06" db="EMBL/GenBank/DDBJ databases">
        <authorList>
            <person name="Kallberg Y."/>
            <person name="Tangrot J."/>
            <person name="Rosling A."/>
        </authorList>
    </citation>
    <scope>NUCLEOTIDE SEQUENCE</scope>
    <source>
        <strain evidence="2">MA453B</strain>
    </source>
</reference>
<comment type="caution">
    <text evidence="2">The sequence shown here is derived from an EMBL/GenBank/DDBJ whole genome shotgun (WGS) entry which is preliminary data.</text>
</comment>
<evidence type="ECO:0000313" key="2">
    <source>
        <dbReference type="EMBL" id="CAG8676306.1"/>
    </source>
</evidence>